<reference evidence="2" key="1">
    <citation type="journal article" date="2019" name="Int. J. Syst. Evol. Microbiol.">
        <title>The Global Catalogue of Microorganisms (GCM) 10K type strain sequencing project: providing services to taxonomists for standard genome sequencing and annotation.</title>
        <authorList>
            <consortium name="The Broad Institute Genomics Platform"/>
            <consortium name="The Broad Institute Genome Sequencing Center for Infectious Disease"/>
            <person name="Wu L."/>
            <person name="Ma J."/>
        </authorList>
    </citation>
    <scope>NUCLEOTIDE SEQUENCE [LARGE SCALE GENOMIC DNA]</scope>
    <source>
        <strain evidence="2">CCUG 58760</strain>
    </source>
</reference>
<accession>A0ABW0G9U7</accession>
<keyword evidence="2" id="KW-1185">Reference proteome</keyword>
<dbReference type="EMBL" id="JBHSLC010000050">
    <property type="protein sequence ID" value="MFC5357855.1"/>
    <property type="molecule type" value="Genomic_DNA"/>
</dbReference>
<comment type="caution">
    <text evidence="1">The sequence shown here is derived from an EMBL/GenBank/DDBJ whole genome shotgun (WGS) entry which is preliminary data.</text>
</comment>
<evidence type="ECO:0000313" key="2">
    <source>
        <dbReference type="Proteomes" id="UP001596166"/>
    </source>
</evidence>
<name>A0ABW0G9U7_9PROT</name>
<organism evidence="1 2">
    <name type="scientific">Azospirillum himalayense</name>
    <dbReference type="NCBI Taxonomy" id="654847"/>
    <lineage>
        <taxon>Bacteria</taxon>
        <taxon>Pseudomonadati</taxon>
        <taxon>Pseudomonadota</taxon>
        <taxon>Alphaproteobacteria</taxon>
        <taxon>Rhodospirillales</taxon>
        <taxon>Azospirillaceae</taxon>
        <taxon>Azospirillum</taxon>
    </lineage>
</organism>
<protein>
    <submittedName>
        <fullName evidence="1">Uncharacterized protein</fullName>
    </submittedName>
</protein>
<gene>
    <name evidence="1" type="ORF">ACFPMG_22895</name>
</gene>
<dbReference type="Proteomes" id="UP001596166">
    <property type="component" value="Unassembled WGS sequence"/>
</dbReference>
<dbReference type="RefSeq" id="WP_376997528.1">
    <property type="nucleotide sequence ID" value="NZ_JBHSLC010000050.1"/>
</dbReference>
<evidence type="ECO:0000313" key="1">
    <source>
        <dbReference type="EMBL" id="MFC5357855.1"/>
    </source>
</evidence>
<proteinExistence type="predicted"/>
<sequence>MLSDLVTRADVVEDWAGLDFLQDFHALMNADMVGTSPASGFSVLAVRLNTRARLFIEPDVAARRIRPFEAWTP</sequence>